<comment type="subcellular location">
    <subcellularLocation>
        <location evidence="1">Cell envelope</location>
    </subcellularLocation>
</comment>
<dbReference type="Proteomes" id="UP000028725">
    <property type="component" value="Unassembled WGS sequence"/>
</dbReference>
<evidence type="ECO:0000313" key="6">
    <source>
        <dbReference type="EMBL" id="KFE66675.1"/>
    </source>
</evidence>
<sequence>MKKGWGITLGAIAVCAALVLVLKAGFGRDPHAVPFLLSGKPAPAFTLRSLDSGQPVSLAQFRGRPVVINFWASWCGPCRQEHPVLDWGARMFGSQAQFLGIVFEDTEENALGVLQEQGASFPQLIDPRSRVSVDYGVSGVPETYFITADGIILGKHVGPIDPQSLTDRIKELAARSAGTATTARP</sequence>
<dbReference type="EMBL" id="JMCB01000009">
    <property type="protein sequence ID" value="KFE66675.1"/>
    <property type="molecule type" value="Genomic_DNA"/>
</dbReference>
<dbReference type="InterPro" id="IPR017937">
    <property type="entry name" value="Thioredoxin_CS"/>
</dbReference>
<keyword evidence="3" id="KW-1015">Disulfide bond</keyword>
<feature type="domain" description="Thioredoxin" evidence="5">
    <location>
        <begin position="36"/>
        <end position="174"/>
    </location>
</feature>
<dbReference type="InterPro" id="IPR013766">
    <property type="entry name" value="Thioredoxin_domain"/>
</dbReference>
<reference evidence="6 7" key="1">
    <citation type="submission" date="2014-04" db="EMBL/GenBank/DDBJ databases">
        <title>Genome assembly of Hyalangium minutum DSM 14724.</title>
        <authorList>
            <person name="Sharma G."/>
            <person name="Subramanian S."/>
        </authorList>
    </citation>
    <scope>NUCLEOTIDE SEQUENCE [LARGE SCALE GENOMIC DNA]</scope>
    <source>
        <strain evidence="6 7">DSM 14724</strain>
    </source>
</reference>
<evidence type="ECO:0000259" key="5">
    <source>
        <dbReference type="PROSITE" id="PS51352"/>
    </source>
</evidence>
<dbReference type="OrthoDB" id="9813820at2"/>
<dbReference type="GO" id="GO:0030313">
    <property type="term" value="C:cell envelope"/>
    <property type="evidence" value="ECO:0007669"/>
    <property type="project" value="UniProtKB-SubCell"/>
</dbReference>
<dbReference type="Gene3D" id="3.40.30.10">
    <property type="entry name" value="Glutaredoxin"/>
    <property type="match status" value="1"/>
</dbReference>
<dbReference type="GO" id="GO:0016491">
    <property type="term" value="F:oxidoreductase activity"/>
    <property type="evidence" value="ECO:0007669"/>
    <property type="project" value="InterPro"/>
</dbReference>
<dbReference type="GO" id="GO:0017004">
    <property type="term" value="P:cytochrome complex assembly"/>
    <property type="evidence" value="ECO:0007669"/>
    <property type="project" value="UniProtKB-KW"/>
</dbReference>
<dbReference type="PROSITE" id="PS00194">
    <property type="entry name" value="THIOREDOXIN_1"/>
    <property type="match status" value="1"/>
</dbReference>
<evidence type="ECO:0000256" key="1">
    <source>
        <dbReference type="ARBA" id="ARBA00004196"/>
    </source>
</evidence>
<dbReference type="PATRIC" id="fig|394096.3.peg.4919"/>
<gene>
    <name evidence="6" type="ORF">DB31_8889</name>
</gene>
<dbReference type="InterPro" id="IPR036249">
    <property type="entry name" value="Thioredoxin-like_sf"/>
</dbReference>
<organism evidence="6 7">
    <name type="scientific">Hyalangium minutum</name>
    <dbReference type="NCBI Taxonomy" id="394096"/>
    <lineage>
        <taxon>Bacteria</taxon>
        <taxon>Pseudomonadati</taxon>
        <taxon>Myxococcota</taxon>
        <taxon>Myxococcia</taxon>
        <taxon>Myxococcales</taxon>
        <taxon>Cystobacterineae</taxon>
        <taxon>Archangiaceae</taxon>
        <taxon>Hyalangium</taxon>
    </lineage>
</organism>
<name>A0A085WG62_9BACT</name>
<accession>A0A085WG62</accession>
<dbReference type="PANTHER" id="PTHR42852:SF6">
    <property type="entry name" value="THIOL:DISULFIDE INTERCHANGE PROTEIN DSBE"/>
    <property type="match status" value="1"/>
</dbReference>
<keyword evidence="2" id="KW-0201">Cytochrome c-type biogenesis</keyword>
<protein>
    <submittedName>
        <fullName evidence="6">Cytochrome c-type biogenesis protein CcmG/DsbE, thiol:disulfide oxidoreductase</fullName>
    </submittedName>
</protein>
<evidence type="ECO:0000256" key="3">
    <source>
        <dbReference type="ARBA" id="ARBA00023157"/>
    </source>
</evidence>
<dbReference type="GO" id="GO:0016209">
    <property type="term" value="F:antioxidant activity"/>
    <property type="evidence" value="ECO:0007669"/>
    <property type="project" value="InterPro"/>
</dbReference>
<comment type="caution">
    <text evidence="6">The sequence shown here is derived from an EMBL/GenBank/DDBJ whole genome shotgun (WGS) entry which is preliminary data.</text>
</comment>
<dbReference type="PROSITE" id="PS51352">
    <property type="entry name" value="THIOREDOXIN_2"/>
    <property type="match status" value="1"/>
</dbReference>
<dbReference type="STRING" id="394096.DB31_8889"/>
<keyword evidence="7" id="KW-1185">Reference proteome</keyword>
<dbReference type="RefSeq" id="WP_044191681.1">
    <property type="nucleotide sequence ID" value="NZ_JMCB01000009.1"/>
</dbReference>
<dbReference type="Pfam" id="PF00578">
    <property type="entry name" value="AhpC-TSA"/>
    <property type="match status" value="1"/>
</dbReference>
<evidence type="ECO:0000256" key="4">
    <source>
        <dbReference type="ARBA" id="ARBA00023284"/>
    </source>
</evidence>
<evidence type="ECO:0000256" key="2">
    <source>
        <dbReference type="ARBA" id="ARBA00022748"/>
    </source>
</evidence>
<dbReference type="InterPro" id="IPR050553">
    <property type="entry name" value="Thioredoxin_ResA/DsbE_sf"/>
</dbReference>
<proteinExistence type="predicted"/>
<dbReference type="PANTHER" id="PTHR42852">
    <property type="entry name" value="THIOL:DISULFIDE INTERCHANGE PROTEIN DSBE"/>
    <property type="match status" value="1"/>
</dbReference>
<dbReference type="AlphaFoldDB" id="A0A085WG62"/>
<dbReference type="SUPFAM" id="SSF52833">
    <property type="entry name" value="Thioredoxin-like"/>
    <property type="match status" value="1"/>
</dbReference>
<keyword evidence="4" id="KW-0676">Redox-active center</keyword>
<dbReference type="InterPro" id="IPR000866">
    <property type="entry name" value="AhpC/TSA"/>
</dbReference>
<evidence type="ECO:0000313" key="7">
    <source>
        <dbReference type="Proteomes" id="UP000028725"/>
    </source>
</evidence>